<dbReference type="Proteomes" id="UP001055072">
    <property type="component" value="Unassembled WGS sequence"/>
</dbReference>
<keyword evidence="2" id="KW-1185">Reference proteome</keyword>
<reference evidence="1" key="1">
    <citation type="journal article" date="2021" name="Environ. Microbiol.">
        <title>Gene family expansions and transcriptome signatures uncover fungal adaptations to wood decay.</title>
        <authorList>
            <person name="Hage H."/>
            <person name="Miyauchi S."/>
            <person name="Viragh M."/>
            <person name="Drula E."/>
            <person name="Min B."/>
            <person name="Chaduli D."/>
            <person name="Navarro D."/>
            <person name="Favel A."/>
            <person name="Norest M."/>
            <person name="Lesage-Meessen L."/>
            <person name="Balint B."/>
            <person name="Merenyi Z."/>
            <person name="de Eugenio L."/>
            <person name="Morin E."/>
            <person name="Martinez A.T."/>
            <person name="Baldrian P."/>
            <person name="Stursova M."/>
            <person name="Martinez M.J."/>
            <person name="Novotny C."/>
            <person name="Magnuson J.K."/>
            <person name="Spatafora J.W."/>
            <person name="Maurice S."/>
            <person name="Pangilinan J."/>
            <person name="Andreopoulos W."/>
            <person name="LaButti K."/>
            <person name="Hundley H."/>
            <person name="Na H."/>
            <person name="Kuo A."/>
            <person name="Barry K."/>
            <person name="Lipzen A."/>
            <person name="Henrissat B."/>
            <person name="Riley R."/>
            <person name="Ahrendt S."/>
            <person name="Nagy L.G."/>
            <person name="Grigoriev I.V."/>
            <person name="Martin F."/>
            <person name="Rosso M.N."/>
        </authorList>
    </citation>
    <scope>NUCLEOTIDE SEQUENCE</scope>
    <source>
        <strain evidence="1">CBS 384.51</strain>
    </source>
</reference>
<evidence type="ECO:0000313" key="2">
    <source>
        <dbReference type="Proteomes" id="UP001055072"/>
    </source>
</evidence>
<dbReference type="EMBL" id="MU274917">
    <property type="protein sequence ID" value="KAI0087634.1"/>
    <property type="molecule type" value="Genomic_DNA"/>
</dbReference>
<gene>
    <name evidence="1" type="ORF">BDY19DRAFT_994944</name>
</gene>
<comment type="caution">
    <text evidence="1">The sequence shown here is derived from an EMBL/GenBank/DDBJ whole genome shotgun (WGS) entry which is preliminary data.</text>
</comment>
<sequence>MPESLEATYQNLHAAQYASVAIFIALVYDHVLTLEKEYTLIWRSRFSLPKVIFLWIRYTTPIATSISLYALTGSAAQLNQKVNYVWHSPQLFHKLTEFQFCKDWTLVYLALQSANAMGIMNILVAMRVYVLWGRTRWVVILLLTVGALAETTAAILFLYSAAKGTCT</sequence>
<proteinExistence type="predicted"/>
<name>A0ACB8U0C1_9APHY</name>
<protein>
    <submittedName>
        <fullName evidence="1">Uncharacterized protein</fullName>
    </submittedName>
</protein>
<evidence type="ECO:0000313" key="1">
    <source>
        <dbReference type="EMBL" id="KAI0087634.1"/>
    </source>
</evidence>
<organism evidence="1 2">
    <name type="scientific">Irpex rosettiformis</name>
    <dbReference type="NCBI Taxonomy" id="378272"/>
    <lineage>
        <taxon>Eukaryota</taxon>
        <taxon>Fungi</taxon>
        <taxon>Dikarya</taxon>
        <taxon>Basidiomycota</taxon>
        <taxon>Agaricomycotina</taxon>
        <taxon>Agaricomycetes</taxon>
        <taxon>Polyporales</taxon>
        <taxon>Irpicaceae</taxon>
        <taxon>Irpex</taxon>
    </lineage>
</organism>
<accession>A0ACB8U0C1</accession>